<evidence type="ECO:0000259" key="7">
    <source>
        <dbReference type="PROSITE" id="PS50109"/>
    </source>
</evidence>
<gene>
    <name evidence="10" type="ORF">ASU33_04060</name>
</gene>
<keyword evidence="4" id="KW-0808">Transferase</keyword>
<dbReference type="CDD" id="cd00130">
    <property type="entry name" value="PAS"/>
    <property type="match status" value="5"/>
</dbReference>
<evidence type="ECO:0000259" key="9">
    <source>
        <dbReference type="PROSITE" id="PS50113"/>
    </source>
</evidence>
<evidence type="ECO:0000256" key="4">
    <source>
        <dbReference type="ARBA" id="ARBA00022679"/>
    </source>
</evidence>
<dbReference type="EC" id="2.7.13.3" evidence="2"/>
<dbReference type="InterPro" id="IPR001610">
    <property type="entry name" value="PAC"/>
</dbReference>
<dbReference type="SMART" id="SM00387">
    <property type="entry name" value="HATPase_c"/>
    <property type="match status" value="1"/>
</dbReference>
<dbReference type="GO" id="GO:0004673">
    <property type="term" value="F:protein histidine kinase activity"/>
    <property type="evidence" value="ECO:0007669"/>
    <property type="project" value="UniProtKB-EC"/>
</dbReference>
<dbReference type="Pfam" id="PF13426">
    <property type="entry name" value="PAS_9"/>
    <property type="match status" value="3"/>
</dbReference>
<dbReference type="Pfam" id="PF08447">
    <property type="entry name" value="PAS_3"/>
    <property type="match status" value="2"/>
</dbReference>
<dbReference type="SMART" id="SM00086">
    <property type="entry name" value="PAC"/>
    <property type="match status" value="5"/>
</dbReference>
<dbReference type="PANTHER" id="PTHR43304:SF1">
    <property type="entry name" value="PAC DOMAIN-CONTAINING PROTEIN"/>
    <property type="match status" value="1"/>
</dbReference>
<dbReference type="SUPFAM" id="SSF55785">
    <property type="entry name" value="PYP-like sensor domain (PAS domain)"/>
    <property type="match status" value="7"/>
</dbReference>
<dbReference type="InterPro" id="IPR036890">
    <property type="entry name" value="HATPase_C_sf"/>
</dbReference>
<organism evidence="10 11">
    <name type="scientific">Solirubrum puertoriconensis</name>
    <dbReference type="NCBI Taxonomy" id="1751427"/>
    <lineage>
        <taxon>Bacteria</taxon>
        <taxon>Pseudomonadati</taxon>
        <taxon>Bacteroidota</taxon>
        <taxon>Cytophagia</taxon>
        <taxon>Cytophagales</taxon>
    </lineage>
</organism>
<dbReference type="OrthoDB" id="5401121at2"/>
<dbReference type="InterPro" id="IPR004358">
    <property type="entry name" value="Sig_transdc_His_kin-like_C"/>
</dbReference>
<keyword evidence="11" id="KW-1185">Reference proteome</keyword>
<evidence type="ECO:0000313" key="10">
    <source>
        <dbReference type="EMBL" id="KUG06533.1"/>
    </source>
</evidence>
<evidence type="ECO:0000256" key="5">
    <source>
        <dbReference type="ARBA" id="ARBA00022777"/>
    </source>
</evidence>
<evidence type="ECO:0000259" key="8">
    <source>
        <dbReference type="PROSITE" id="PS50112"/>
    </source>
</evidence>
<dbReference type="Gene3D" id="3.30.450.20">
    <property type="entry name" value="PAS domain"/>
    <property type="match status" value="6"/>
</dbReference>
<dbReference type="InterPro" id="IPR000700">
    <property type="entry name" value="PAS-assoc_C"/>
</dbReference>
<dbReference type="CDD" id="cd16917">
    <property type="entry name" value="HATPase_UhpB-NarQ-NarX-like"/>
    <property type="match status" value="1"/>
</dbReference>
<dbReference type="InterPro" id="IPR003594">
    <property type="entry name" value="HATPase_dom"/>
</dbReference>
<dbReference type="Pfam" id="PF02518">
    <property type="entry name" value="HATPase_c"/>
    <property type="match status" value="1"/>
</dbReference>
<evidence type="ECO:0000256" key="3">
    <source>
        <dbReference type="ARBA" id="ARBA00022553"/>
    </source>
</evidence>
<dbReference type="AlphaFoldDB" id="A0A9X0L3H5"/>
<dbReference type="Proteomes" id="UP000054223">
    <property type="component" value="Unassembled WGS sequence"/>
</dbReference>
<feature type="domain" description="PAC" evidence="9">
    <location>
        <begin position="530"/>
        <end position="582"/>
    </location>
</feature>
<dbReference type="PRINTS" id="PR00344">
    <property type="entry name" value="BCTRLSENSOR"/>
</dbReference>
<dbReference type="Gene3D" id="3.30.565.10">
    <property type="entry name" value="Histidine kinase-like ATPase, C-terminal domain"/>
    <property type="match status" value="1"/>
</dbReference>
<feature type="domain" description="PAC" evidence="9">
    <location>
        <begin position="899"/>
        <end position="950"/>
    </location>
</feature>
<name>A0A9X0L3H5_SOLP1</name>
<feature type="compositionally biased region" description="Basic and acidic residues" evidence="6">
    <location>
        <begin position="1"/>
        <end position="21"/>
    </location>
</feature>
<evidence type="ECO:0000256" key="1">
    <source>
        <dbReference type="ARBA" id="ARBA00000085"/>
    </source>
</evidence>
<reference evidence="10 11" key="1">
    <citation type="submission" date="2015-11" db="EMBL/GenBank/DDBJ databases">
        <title>Solirubrum puertoriconensis gen. nov. an environmental bacteria isolated in Puerto Rico.</title>
        <authorList>
            <person name="Cuebas-Irizarry M.F."/>
            <person name="Montalvo-Rodriguez R."/>
        </authorList>
    </citation>
    <scope>NUCLEOTIDE SEQUENCE [LARGE SCALE GENOMIC DNA]</scope>
    <source>
        <strain evidence="10 11">MC1A</strain>
    </source>
</reference>
<dbReference type="RefSeq" id="WP_059072228.1">
    <property type="nucleotide sequence ID" value="NZ_LNAL01000008.1"/>
</dbReference>
<sequence length="1171" mass="133251">MEPNHEHQAEMQRRHQELRARAEKRRSITSAIVSEHTPSETRRLVQELQTHQIELEMQYEELLLAQEESERMRQQYTDLYDFAPVGYCTLSARGTIQQLNLRASTLLGYERATLRGHAFPLCVSPAERPKFYEFLQRMLHQEATQHTELQVQRPDGRTLYVRIEGSRLLSEDQEPLFRLALFDDTKRHNAIQQVSASEARFRKLFEKSRDAVCLVKGSTYIDCNEAAVRLLGAEHKNQIVGQPIGLLTPEYQPNGQRSAELQQNILTQLQWQGSYRGAWLRHRFSGEPIWLEVVLTRIELDGEPLIHVVWRDETQRKKAEQALAASEARFRTLFERSNDGMLLLQSGRYIDCNEAALRLIGATSREQIVGQVASAFTPEVQPNGRRTAEWFAENVARAMQEGSLRCEAQMFKPTDEEIWIEAVLTPVRIPEHEPIIHVVWRDVTQRRRNEQRLQEGEQRLKTAVRAANMGIGTWDFATERFHLDERGCQMFGLPLPSADLTLAELMQPVHPDDVERATAELLKAAEIGSLDVQVRVVHPSGEVRYVVATGQVIRNLHGTPERMSGVLRDITERYLANLRLRESEERLQLALKASHAGLCHLELATGVLHLDEQANRIYGRPADAGPTTWEDLSQRVHPDDLARVNAAKQRSTETQEPFSEEHRVVWPDGTLRYVETTGNVQLDGQGRQVRLIGLLRDVTTRRETQQQLNFKNRLLEHILHNMPVVLTRIAADGELLEVAGAGLRRLGVADNVLNGRNVYEAYPMLTNSINKLLSGNEVRFLGMPPRREGQEQIYFQNYGFFDREQNAGVLFAIDVTDTQQANVQLKAERDFVKSLLDHSGDAIMVFDRNFYITEWNQRAAELTQIPAEDVLGKRIFSDIPAFDRLEFRRIAERVLAGTTVTEYNIPFKRRHGAYDATFVPLADAEDRVANVLGVVRDVTERNRLMEEATRLRLQREKEVLSAIMHTQEDERKRIAEALHNGVGQLLYASKLHLDSTPVDETHRTAAIGLLNEAIKATRTISFELTPNVLEDFGLKSALEELCKRIPKHNLHVHLSVGELPPAIPRLVETAAYRIAQELLNNVIKHAHAREAFVYVELQGNKLHLSVEDDGCGFDVEKAREKRGGIGLSGIRNRVGLLGGELTIRSRQGLGTTITVELPLGEEVKKRKNSKP</sequence>
<dbReference type="PANTHER" id="PTHR43304">
    <property type="entry name" value="PHYTOCHROME-LIKE PROTEIN CPH1"/>
    <property type="match status" value="1"/>
</dbReference>
<dbReference type="InterPro" id="IPR000014">
    <property type="entry name" value="PAS"/>
</dbReference>
<dbReference type="Pfam" id="PF08448">
    <property type="entry name" value="PAS_4"/>
    <property type="match status" value="1"/>
</dbReference>
<dbReference type="InterPro" id="IPR035965">
    <property type="entry name" value="PAS-like_dom_sf"/>
</dbReference>
<evidence type="ECO:0000256" key="2">
    <source>
        <dbReference type="ARBA" id="ARBA00012438"/>
    </source>
</evidence>
<dbReference type="PROSITE" id="PS50113">
    <property type="entry name" value="PAC"/>
    <property type="match status" value="4"/>
</dbReference>
<comment type="caution">
    <text evidence="10">The sequence shown here is derived from an EMBL/GenBank/DDBJ whole genome shotgun (WGS) entry which is preliminary data.</text>
</comment>
<feature type="domain" description="PAC" evidence="9">
    <location>
        <begin position="658"/>
        <end position="710"/>
    </location>
</feature>
<dbReference type="PROSITE" id="PS50109">
    <property type="entry name" value="HIS_KIN"/>
    <property type="match status" value="1"/>
</dbReference>
<dbReference type="InterPro" id="IPR013655">
    <property type="entry name" value="PAS_fold_3"/>
</dbReference>
<keyword evidence="3" id="KW-0597">Phosphoprotein</keyword>
<feature type="domain" description="Histidine kinase" evidence="7">
    <location>
        <begin position="1073"/>
        <end position="1161"/>
    </location>
</feature>
<feature type="domain" description="PAS" evidence="8">
    <location>
        <begin position="72"/>
        <end position="142"/>
    </location>
</feature>
<dbReference type="Gene3D" id="2.10.70.100">
    <property type="match status" value="2"/>
</dbReference>
<dbReference type="NCBIfam" id="TIGR00229">
    <property type="entry name" value="sensory_box"/>
    <property type="match status" value="6"/>
</dbReference>
<evidence type="ECO:0000256" key="6">
    <source>
        <dbReference type="SAM" id="MobiDB-lite"/>
    </source>
</evidence>
<feature type="domain" description="PAS" evidence="8">
    <location>
        <begin position="828"/>
        <end position="898"/>
    </location>
</feature>
<dbReference type="InterPro" id="IPR013656">
    <property type="entry name" value="PAS_4"/>
</dbReference>
<keyword evidence="5" id="KW-0418">Kinase</keyword>
<dbReference type="SUPFAM" id="SSF55874">
    <property type="entry name" value="ATPase domain of HSP90 chaperone/DNA topoisomerase II/histidine kinase"/>
    <property type="match status" value="1"/>
</dbReference>
<dbReference type="InterPro" id="IPR005467">
    <property type="entry name" value="His_kinase_dom"/>
</dbReference>
<dbReference type="PROSITE" id="PS50112">
    <property type="entry name" value="PAS"/>
    <property type="match status" value="2"/>
</dbReference>
<dbReference type="InterPro" id="IPR052162">
    <property type="entry name" value="Sensor_kinase/Photoreceptor"/>
</dbReference>
<comment type="catalytic activity">
    <reaction evidence="1">
        <text>ATP + protein L-histidine = ADP + protein N-phospho-L-histidine.</text>
        <dbReference type="EC" id="2.7.13.3"/>
    </reaction>
</comment>
<feature type="domain" description="PAC" evidence="9">
    <location>
        <begin position="404"/>
        <end position="455"/>
    </location>
</feature>
<proteinExistence type="predicted"/>
<evidence type="ECO:0000313" key="11">
    <source>
        <dbReference type="Proteomes" id="UP000054223"/>
    </source>
</evidence>
<dbReference type="SMART" id="SM00091">
    <property type="entry name" value="PAS"/>
    <property type="match status" value="7"/>
</dbReference>
<accession>A0A9X0L3H5</accession>
<feature type="region of interest" description="Disordered" evidence="6">
    <location>
        <begin position="1"/>
        <end position="41"/>
    </location>
</feature>
<protein>
    <recommendedName>
        <fullName evidence="2">histidine kinase</fullName>
        <ecNumber evidence="2">2.7.13.3</ecNumber>
    </recommendedName>
</protein>
<dbReference type="EMBL" id="LNAL01000008">
    <property type="protein sequence ID" value="KUG06533.1"/>
    <property type="molecule type" value="Genomic_DNA"/>
</dbReference>